<dbReference type="Pfam" id="PF13561">
    <property type="entry name" value="adh_short_C2"/>
    <property type="match status" value="1"/>
</dbReference>
<dbReference type="EMBL" id="CAFABK010000010">
    <property type="protein sequence ID" value="CAB4824229.1"/>
    <property type="molecule type" value="Genomic_DNA"/>
</dbReference>
<organism evidence="4">
    <name type="scientific">freshwater metagenome</name>
    <dbReference type="NCBI Taxonomy" id="449393"/>
    <lineage>
        <taxon>unclassified sequences</taxon>
        <taxon>metagenomes</taxon>
        <taxon>ecological metagenomes</taxon>
    </lineage>
</organism>
<evidence type="ECO:0000256" key="2">
    <source>
        <dbReference type="ARBA" id="ARBA00023002"/>
    </source>
</evidence>
<reference evidence="4" key="1">
    <citation type="submission" date="2020-05" db="EMBL/GenBank/DDBJ databases">
        <authorList>
            <person name="Chiriac C."/>
            <person name="Salcher M."/>
            <person name="Ghai R."/>
            <person name="Kavagutti S V."/>
        </authorList>
    </citation>
    <scope>NUCLEOTIDE SEQUENCE</scope>
</reference>
<evidence type="ECO:0000256" key="1">
    <source>
        <dbReference type="ARBA" id="ARBA00006484"/>
    </source>
</evidence>
<dbReference type="AlphaFoldDB" id="A0A6J6ZUW9"/>
<dbReference type="Gene3D" id="3.40.50.720">
    <property type="entry name" value="NAD(P)-binding Rossmann-like Domain"/>
    <property type="match status" value="1"/>
</dbReference>
<dbReference type="PROSITE" id="PS00061">
    <property type="entry name" value="ADH_SHORT"/>
    <property type="match status" value="1"/>
</dbReference>
<dbReference type="FunFam" id="3.40.50.720:FF:000084">
    <property type="entry name" value="Short-chain dehydrogenase reductase"/>
    <property type="match status" value="1"/>
</dbReference>
<accession>A0A6J6ZUW9</accession>
<proteinExistence type="inferred from homology"/>
<feature type="transmembrane region" description="Helical" evidence="3">
    <location>
        <begin position="234"/>
        <end position="256"/>
    </location>
</feature>
<sequence length="265" mass="27839">MDLGLSGKRAYVTGTATGIGREIVRRLTGEGVSVFAVDLDLDSLEGYIREEGLETVTAHRADLSSLLECNNAAEAGLRHFGGPPDILVNNVGAGTLSSFEDTDDEAWHRTFELNLFSMVRTSRQLVPLMAKGSGGAVVNVASDLARQPEPVIVDYGASKAAILSVSKSLALAYGPGVRVNSVCPGPVWTPFWWKPGGFLETIEEVYGLKGDEAVAALVQDRAIPLGRMGQPDEVALAVLFLASPAASFITGVALGVDGGTVRSPI</sequence>
<evidence type="ECO:0000313" key="4">
    <source>
        <dbReference type="EMBL" id="CAB4824229.1"/>
    </source>
</evidence>
<dbReference type="PRINTS" id="PR00080">
    <property type="entry name" value="SDRFAMILY"/>
</dbReference>
<keyword evidence="3" id="KW-0472">Membrane</keyword>
<gene>
    <name evidence="4" type="ORF">UFOPK3204_00368</name>
</gene>
<dbReference type="SUPFAM" id="SSF51735">
    <property type="entry name" value="NAD(P)-binding Rossmann-fold domains"/>
    <property type="match status" value="1"/>
</dbReference>
<comment type="similarity">
    <text evidence="1">Belongs to the short-chain dehydrogenases/reductases (SDR) family.</text>
</comment>
<dbReference type="InterPro" id="IPR020904">
    <property type="entry name" value="Sc_DH/Rdtase_CS"/>
</dbReference>
<evidence type="ECO:0000256" key="3">
    <source>
        <dbReference type="SAM" id="Phobius"/>
    </source>
</evidence>
<dbReference type="CDD" id="cd05233">
    <property type="entry name" value="SDR_c"/>
    <property type="match status" value="1"/>
</dbReference>
<keyword evidence="3" id="KW-1133">Transmembrane helix</keyword>
<dbReference type="PANTHER" id="PTHR43639:SF1">
    <property type="entry name" value="SHORT-CHAIN DEHYDROGENASE_REDUCTASE FAMILY PROTEIN"/>
    <property type="match status" value="1"/>
</dbReference>
<dbReference type="InterPro" id="IPR036291">
    <property type="entry name" value="NAD(P)-bd_dom_sf"/>
</dbReference>
<dbReference type="PANTHER" id="PTHR43639">
    <property type="entry name" value="OXIDOREDUCTASE, SHORT-CHAIN DEHYDROGENASE/REDUCTASE FAMILY (AFU_ORTHOLOGUE AFUA_5G02870)"/>
    <property type="match status" value="1"/>
</dbReference>
<dbReference type="GO" id="GO:0016491">
    <property type="term" value="F:oxidoreductase activity"/>
    <property type="evidence" value="ECO:0007669"/>
    <property type="project" value="UniProtKB-KW"/>
</dbReference>
<keyword evidence="3" id="KW-0812">Transmembrane</keyword>
<name>A0A6J6ZUW9_9ZZZZ</name>
<dbReference type="InterPro" id="IPR002347">
    <property type="entry name" value="SDR_fam"/>
</dbReference>
<protein>
    <submittedName>
        <fullName evidence="4">Unannotated protein</fullName>
    </submittedName>
</protein>
<dbReference type="PRINTS" id="PR00081">
    <property type="entry name" value="GDHRDH"/>
</dbReference>
<keyword evidence="2" id="KW-0560">Oxidoreductase</keyword>